<feature type="transmembrane region" description="Helical" evidence="5">
    <location>
        <begin position="239"/>
        <end position="260"/>
    </location>
</feature>
<dbReference type="EMBL" id="CAJOBH010000452">
    <property type="protein sequence ID" value="CAF3792953.1"/>
    <property type="molecule type" value="Genomic_DNA"/>
</dbReference>
<dbReference type="Gene3D" id="1.20.1070.10">
    <property type="entry name" value="Rhodopsin 7-helix transmembrane proteins"/>
    <property type="match status" value="1"/>
</dbReference>
<evidence type="ECO:0000256" key="2">
    <source>
        <dbReference type="ARBA" id="ARBA00022692"/>
    </source>
</evidence>
<feature type="domain" description="G-protein coupled receptors family 1 profile" evidence="6">
    <location>
        <begin position="34"/>
        <end position="302"/>
    </location>
</feature>
<evidence type="ECO:0000313" key="10">
    <source>
        <dbReference type="EMBL" id="CAF3798796.1"/>
    </source>
</evidence>
<evidence type="ECO:0000256" key="5">
    <source>
        <dbReference type="SAM" id="Phobius"/>
    </source>
</evidence>
<name>A0A815XPG4_9BILA</name>
<proteinExistence type="predicted"/>
<accession>A0A815XPG4</accession>
<keyword evidence="4 5" id="KW-0472">Membrane</keyword>
<dbReference type="OrthoDB" id="10012709at2759"/>
<evidence type="ECO:0000313" key="9">
    <source>
        <dbReference type="EMBL" id="CAF3792953.1"/>
    </source>
</evidence>
<dbReference type="Proteomes" id="UP000663855">
    <property type="component" value="Unassembled WGS sequence"/>
</dbReference>
<evidence type="ECO:0000313" key="8">
    <source>
        <dbReference type="EMBL" id="CAF1632014.1"/>
    </source>
</evidence>
<dbReference type="InterPro" id="IPR017452">
    <property type="entry name" value="GPCR_Rhodpsn_7TM"/>
</dbReference>
<dbReference type="EMBL" id="CAJOBJ010000143">
    <property type="protein sequence ID" value="CAF3798796.1"/>
    <property type="molecule type" value="Genomic_DNA"/>
</dbReference>
<feature type="transmembrane region" description="Helical" evidence="5">
    <location>
        <begin position="54"/>
        <end position="77"/>
    </location>
</feature>
<feature type="transmembrane region" description="Helical" evidence="5">
    <location>
        <begin position="180"/>
        <end position="201"/>
    </location>
</feature>
<organism evidence="7 11">
    <name type="scientific">Rotaria magnacalcarata</name>
    <dbReference type="NCBI Taxonomy" id="392030"/>
    <lineage>
        <taxon>Eukaryota</taxon>
        <taxon>Metazoa</taxon>
        <taxon>Spiralia</taxon>
        <taxon>Gnathifera</taxon>
        <taxon>Rotifera</taxon>
        <taxon>Eurotatoria</taxon>
        <taxon>Bdelloidea</taxon>
        <taxon>Philodinida</taxon>
        <taxon>Philodinidae</taxon>
        <taxon>Rotaria</taxon>
    </lineage>
</organism>
<feature type="transmembrane region" description="Helical" evidence="5">
    <location>
        <begin position="20"/>
        <end position="42"/>
    </location>
</feature>
<dbReference type="GO" id="GO:0016020">
    <property type="term" value="C:membrane"/>
    <property type="evidence" value="ECO:0007669"/>
    <property type="project" value="UniProtKB-SubCell"/>
</dbReference>
<protein>
    <recommendedName>
        <fullName evidence="6">G-protein coupled receptors family 1 profile domain-containing protein</fullName>
    </recommendedName>
</protein>
<comment type="subcellular location">
    <subcellularLocation>
        <location evidence="1">Membrane</location>
    </subcellularLocation>
</comment>
<reference evidence="7" key="1">
    <citation type="submission" date="2021-02" db="EMBL/GenBank/DDBJ databases">
        <authorList>
            <person name="Nowell W R."/>
        </authorList>
    </citation>
    <scope>NUCLEOTIDE SEQUENCE</scope>
</reference>
<comment type="caution">
    <text evidence="7">The sequence shown here is derived from an EMBL/GenBank/DDBJ whole genome shotgun (WGS) entry which is preliminary data.</text>
</comment>
<feature type="transmembrane region" description="Helical" evidence="5">
    <location>
        <begin position="97"/>
        <end position="116"/>
    </location>
</feature>
<dbReference type="SUPFAM" id="SSF81321">
    <property type="entry name" value="Family A G protein-coupled receptor-like"/>
    <property type="match status" value="1"/>
</dbReference>
<dbReference type="Proteomes" id="UP000663834">
    <property type="component" value="Unassembled WGS sequence"/>
</dbReference>
<evidence type="ECO:0000256" key="4">
    <source>
        <dbReference type="ARBA" id="ARBA00023136"/>
    </source>
</evidence>
<keyword evidence="2 5" id="KW-0812">Transmembrane</keyword>
<dbReference type="AlphaFoldDB" id="A0A815XPG4"/>
<dbReference type="Proteomes" id="UP000681967">
    <property type="component" value="Unassembled WGS sequence"/>
</dbReference>
<evidence type="ECO:0000313" key="11">
    <source>
        <dbReference type="Proteomes" id="UP000663855"/>
    </source>
</evidence>
<sequence>MNSSSSVSTADLNLIQLNLARYFLVPIYILGNFENFANIALFSQRNVRANNFCVWYFICLPLANLLVLNTDGLSRILSLLINFNLETTSIIFCKSRYYLIQTGAVIERYFICLISIERWMVTSTNEMIRRMTSSKIALRLIVIGSCMIALFIIHVTIGFASSNNRCYASLNDTYALFFDIYNMVIITVPAIVITLFSILIFKNVRQSHHRIVPISITRSSAQVIYLTPNSASQQRDIQFIRLALIQILTFMLFTIDYGIYNAYDFGISSIKKSSDRQAIEAFIRGVTVNLNYASVAVPFFSYTL</sequence>
<dbReference type="Proteomes" id="UP000681720">
    <property type="component" value="Unassembled WGS sequence"/>
</dbReference>
<dbReference type="EMBL" id="CAJNOV010014764">
    <property type="protein sequence ID" value="CAF1559901.1"/>
    <property type="molecule type" value="Genomic_DNA"/>
</dbReference>
<dbReference type="PROSITE" id="PS50262">
    <property type="entry name" value="G_PROTEIN_RECEP_F1_2"/>
    <property type="match status" value="1"/>
</dbReference>
<gene>
    <name evidence="9" type="ORF">BYL167_LOCUS2554</name>
    <name evidence="7" type="ORF">CJN711_LOCUS31051</name>
    <name evidence="10" type="ORF">GIL414_LOCUS969</name>
    <name evidence="8" type="ORF">KQP761_LOCUS26397</name>
</gene>
<feature type="transmembrane region" description="Helical" evidence="5">
    <location>
        <begin position="136"/>
        <end position="160"/>
    </location>
</feature>
<evidence type="ECO:0000259" key="6">
    <source>
        <dbReference type="PROSITE" id="PS50262"/>
    </source>
</evidence>
<evidence type="ECO:0000256" key="1">
    <source>
        <dbReference type="ARBA" id="ARBA00004370"/>
    </source>
</evidence>
<evidence type="ECO:0000256" key="3">
    <source>
        <dbReference type="ARBA" id="ARBA00022989"/>
    </source>
</evidence>
<keyword evidence="3 5" id="KW-1133">Transmembrane helix</keyword>
<dbReference type="EMBL" id="CAJNOW010014335">
    <property type="protein sequence ID" value="CAF1632014.1"/>
    <property type="molecule type" value="Genomic_DNA"/>
</dbReference>
<evidence type="ECO:0000313" key="7">
    <source>
        <dbReference type="EMBL" id="CAF1559901.1"/>
    </source>
</evidence>